<sequence length="360" mass="38258">MRGHRVTLVERTPRFEAVGAGIILSINAIAVLEAMGVDVRPAGHRLLRMDTADEAGRPLASIDLSAFRDELGESYAFHRGELHEALAAALPPSVELRLGTELCGLETRADGVDARFVDGSSGRWDLVVGADGIRSRVRALAGCDVPLRYSGDTCWRAVVPVSGTGGTTAAEAWGRNGARFGTVPLARGRAYVFLVLPCQAGSRPPSWSELSARFGAFGGLAASAWPGVTPEALIHHDLHELERIEWGTPRVWLLGDAAHAMTPNLGQGAGMAIEDAAALARAVSADLEAGFAAYKATRHARVADIKEGSRRFGVVARVGNPALRWARNTAFRLTPDSVTQAGLRRVALPGVQLAKRWSVA</sequence>
<evidence type="ECO:0000256" key="1">
    <source>
        <dbReference type="ARBA" id="ARBA00023002"/>
    </source>
</evidence>
<evidence type="ECO:0000313" key="5">
    <source>
        <dbReference type="Proteomes" id="UP000055590"/>
    </source>
</evidence>
<feature type="domain" description="FAD-binding" evidence="3">
    <location>
        <begin position="2"/>
        <end position="305"/>
    </location>
</feature>
<dbReference type="SUPFAM" id="SSF51905">
    <property type="entry name" value="FAD/NAD(P)-binding domain"/>
    <property type="match status" value="1"/>
</dbReference>
<dbReference type="InterPro" id="IPR036188">
    <property type="entry name" value="FAD/NAD-bd_sf"/>
</dbReference>
<dbReference type="GO" id="GO:0071949">
    <property type="term" value="F:FAD binding"/>
    <property type="evidence" value="ECO:0007669"/>
    <property type="project" value="InterPro"/>
</dbReference>
<dbReference type="PRINTS" id="PR00420">
    <property type="entry name" value="RNGMNOXGNASE"/>
</dbReference>
<dbReference type="EMBL" id="CP012332">
    <property type="protein sequence ID" value="AKU92620.1"/>
    <property type="molecule type" value="Genomic_DNA"/>
</dbReference>
<name>A0A0K1PGH3_9BACT</name>
<dbReference type="InterPro" id="IPR050493">
    <property type="entry name" value="FAD-dep_Monooxygenase_BioMet"/>
</dbReference>
<keyword evidence="5" id="KW-1185">Reference proteome</keyword>
<reference evidence="4 5" key="1">
    <citation type="submission" date="2015-08" db="EMBL/GenBank/DDBJ databases">
        <authorList>
            <person name="Babu N.S."/>
            <person name="Beckwith C.J."/>
            <person name="Beseler K.G."/>
            <person name="Brison A."/>
            <person name="Carone J.V."/>
            <person name="Caskin T.P."/>
            <person name="Diamond M."/>
            <person name="Durham M.E."/>
            <person name="Foxe J.M."/>
            <person name="Go M."/>
            <person name="Henderson B.A."/>
            <person name="Jones I.B."/>
            <person name="McGettigan J.A."/>
            <person name="Micheletti S.J."/>
            <person name="Nasrallah M.E."/>
            <person name="Ortiz D."/>
            <person name="Piller C.R."/>
            <person name="Privatt S.R."/>
            <person name="Schneider S.L."/>
            <person name="Sharp S."/>
            <person name="Smith T.C."/>
            <person name="Stanton J.D."/>
            <person name="Ullery H.E."/>
            <person name="Wilson R.J."/>
            <person name="Serrano M.G."/>
            <person name="Buck G."/>
            <person name="Lee V."/>
            <person name="Wang Y."/>
            <person name="Carvalho R."/>
            <person name="Voegtly L."/>
            <person name="Shi R."/>
            <person name="Duckworth R."/>
            <person name="Johnson A."/>
            <person name="Loviza R."/>
            <person name="Walstead R."/>
            <person name="Shah Z."/>
            <person name="Kiflezghi M."/>
            <person name="Wade K."/>
            <person name="Ball S.L."/>
            <person name="Bradley K.W."/>
            <person name="Asai D.J."/>
            <person name="Bowman C.A."/>
            <person name="Russell D.A."/>
            <person name="Pope W.H."/>
            <person name="Jacobs-Sera D."/>
            <person name="Hendrix R.W."/>
            <person name="Hatfull G.F."/>
        </authorList>
    </citation>
    <scope>NUCLEOTIDE SEQUENCE [LARGE SCALE GENOMIC DNA]</scope>
    <source>
        <strain evidence="4 5">DSM 27710</strain>
    </source>
</reference>
<dbReference type="AlphaFoldDB" id="A0A0K1PGH3"/>
<dbReference type="GO" id="GO:0004497">
    <property type="term" value="F:monooxygenase activity"/>
    <property type="evidence" value="ECO:0007669"/>
    <property type="project" value="UniProtKB-KW"/>
</dbReference>
<accession>A0A0K1PGH3</accession>
<proteinExistence type="predicted"/>
<organism evidence="4 5">
    <name type="scientific">Vulgatibacter incomptus</name>
    <dbReference type="NCBI Taxonomy" id="1391653"/>
    <lineage>
        <taxon>Bacteria</taxon>
        <taxon>Pseudomonadati</taxon>
        <taxon>Myxococcota</taxon>
        <taxon>Myxococcia</taxon>
        <taxon>Myxococcales</taxon>
        <taxon>Cystobacterineae</taxon>
        <taxon>Vulgatibacteraceae</taxon>
        <taxon>Vulgatibacter</taxon>
    </lineage>
</organism>
<dbReference type="PANTHER" id="PTHR13789:SF309">
    <property type="entry name" value="PUTATIVE (AFU_ORTHOLOGUE AFUA_6G14510)-RELATED"/>
    <property type="match status" value="1"/>
</dbReference>
<dbReference type="InterPro" id="IPR002938">
    <property type="entry name" value="FAD-bd"/>
</dbReference>
<dbReference type="KEGG" id="vin:AKJ08_3007"/>
<evidence type="ECO:0000313" key="4">
    <source>
        <dbReference type="EMBL" id="AKU92620.1"/>
    </source>
</evidence>
<keyword evidence="1" id="KW-0560">Oxidoreductase</keyword>
<gene>
    <name evidence="4" type="ORF">AKJ08_3007</name>
</gene>
<protein>
    <submittedName>
        <fullName evidence="4">Putative monooxygenase</fullName>
    </submittedName>
</protein>
<dbReference type="PANTHER" id="PTHR13789">
    <property type="entry name" value="MONOOXYGENASE"/>
    <property type="match status" value="1"/>
</dbReference>
<dbReference type="Pfam" id="PF01494">
    <property type="entry name" value="FAD_binding_3"/>
    <property type="match status" value="1"/>
</dbReference>
<dbReference type="Gene3D" id="3.50.50.60">
    <property type="entry name" value="FAD/NAD(P)-binding domain"/>
    <property type="match status" value="1"/>
</dbReference>
<dbReference type="STRING" id="1391653.AKJ08_3007"/>
<evidence type="ECO:0000256" key="2">
    <source>
        <dbReference type="ARBA" id="ARBA00023033"/>
    </source>
</evidence>
<dbReference type="Proteomes" id="UP000055590">
    <property type="component" value="Chromosome"/>
</dbReference>
<keyword evidence="2 4" id="KW-0503">Monooxygenase</keyword>
<evidence type="ECO:0000259" key="3">
    <source>
        <dbReference type="Pfam" id="PF01494"/>
    </source>
</evidence>